<accession>A0A8J3RWS9</accession>
<comment type="caution">
    <text evidence="2">The sequence shown here is derived from an EMBL/GenBank/DDBJ whole genome shotgun (WGS) entry which is preliminary data.</text>
</comment>
<proteinExistence type="predicted"/>
<evidence type="ECO:0000256" key="1">
    <source>
        <dbReference type="SAM" id="MobiDB-lite"/>
    </source>
</evidence>
<reference evidence="2 3" key="1">
    <citation type="submission" date="2021-01" db="EMBL/GenBank/DDBJ databases">
        <title>Whole genome shotgun sequence of Planobispora longispora NBRC 13918.</title>
        <authorList>
            <person name="Komaki H."/>
            <person name="Tamura T."/>
        </authorList>
    </citation>
    <scope>NUCLEOTIDE SEQUENCE [LARGE SCALE GENOMIC DNA]</scope>
    <source>
        <strain evidence="2 3">NBRC 13918</strain>
    </source>
</reference>
<dbReference type="AlphaFoldDB" id="A0A8J3RWS9"/>
<dbReference type="EMBL" id="BOOH01000111">
    <property type="protein sequence ID" value="GIH81591.1"/>
    <property type="molecule type" value="Genomic_DNA"/>
</dbReference>
<evidence type="ECO:0000313" key="2">
    <source>
        <dbReference type="EMBL" id="GIH81591.1"/>
    </source>
</evidence>
<feature type="compositionally biased region" description="Basic and acidic residues" evidence="1">
    <location>
        <begin position="34"/>
        <end position="43"/>
    </location>
</feature>
<name>A0A8J3RWS9_9ACTN</name>
<gene>
    <name evidence="2" type="ORF">Plo01_80200</name>
</gene>
<organism evidence="2 3">
    <name type="scientific">Planobispora longispora</name>
    <dbReference type="NCBI Taxonomy" id="28887"/>
    <lineage>
        <taxon>Bacteria</taxon>
        <taxon>Bacillati</taxon>
        <taxon>Actinomycetota</taxon>
        <taxon>Actinomycetes</taxon>
        <taxon>Streptosporangiales</taxon>
        <taxon>Streptosporangiaceae</taxon>
        <taxon>Planobispora</taxon>
    </lineage>
</organism>
<keyword evidence="3" id="KW-1185">Reference proteome</keyword>
<feature type="region of interest" description="Disordered" evidence="1">
    <location>
        <begin position="1"/>
        <end position="50"/>
    </location>
</feature>
<dbReference type="Proteomes" id="UP000616724">
    <property type="component" value="Unassembled WGS sequence"/>
</dbReference>
<evidence type="ECO:0000313" key="3">
    <source>
        <dbReference type="Proteomes" id="UP000616724"/>
    </source>
</evidence>
<sequence>MNPVIHMRSQTSRVETGARPRATRRPVPVALGSGDREKTRDDAPVTGRAL</sequence>
<protein>
    <submittedName>
        <fullName evidence="2">Uncharacterized protein</fullName>
    </submittedName>
</protein>